<evidence type="ECO:0000313" key="2">
    <source>
        <dbReference type="EMBL" id="RXN02915.1"/>
    </source>
</evidence>
<dbReference type="Pfam" id="PF15312">
    <property type="entry name" value="JSRP"/>
    <property type="match status" value="1"/>
</dbReference>
<evidence type="ECO:0000313" key="3">
    <source>
        <dbReference type="EMBL" id="RXN20604.1"/>
    </source>
</evidence>
<feature type="region of interest" description="Disordered" evidence="1">
    <location>
        <begin position="98"/>
        <end position="132"/>
    </location>
</feature>
<dbReference type="AlphaFoldDB" id="A0A498LC96"/>
<gene>
    <name evidence="3" type="ORF">ROHU_024918</name>
    <name evidence="2" type="ORF">ROHU_034757</name>
</gene>
<dbReference type="Proteomes" id="UP000290572">
    <property type="component" value="Unassembled WGS sequence"/>
</dbReference>
<protein>
    <submittedName>
        <fullName evidence="2">ABC transporter F family member 4-like protein</fullName>
    </submittedName>
</protein>
<evidence type="ECO:0000256" key="1">
    <source>
        <dbReference type="SAM" id="MobiDB-lite"/>
    </source>
</evidence>
<dbReference type="EMBL" id="QBIY01012637">
    <property type="protein sequence ID" value="RXN20604.1"/>
    <property type="molecule type" value="Genomic_DNA"/>
</dbReference>
<organism evidence="2 4">
    <name type="scientific">Labeo rohita</name>
    <name type="common">Indian major carp</name>
    <name type="synonym">Cyprinus rohita</name>
    <dbReference type="NCBI Taxonomy" id="84645"/>
    <lineage>
        <taxon>Eukaryota</taxon>
        <taxon>Metazoa</taxon>
        <taxon>Chordata</taxon>
        <taxon>Craniata</taxon>
        <taxon>Vertebrata</taxon>
        <taxon>Euteleostomi</taxon>
        <taxon>Actinopterygii</taxon>
        <taxon>Neopterygii</taxon>
        <taxon>Teleostei</taxon>
        <taxon>Ostariophysi</taxon>
        <taxon>Cypriniformes</taxon>
        <taxon>Cyprinidae</taxon>
        <taxon>Labeoninae</taxon>
        <taxon>Labeonini</taxon>
        <taxon>Labeo</taxon>
    </lineage>
</organism>
<dbReference type="EMBL" id="QBIY01013492">
    <property type="protein sequence ID" value="RXN02915.1"/>
    <property type="molecule type" value="Genomic_DNA"/>
</dbReference>
<name>A0A498LC96_LABRO</name>
<evidence type="ECO:0000313" key="4">
    <source>
        <dbReference type="Proteomes" id="UP000290572"/>
    </source>
</evidence>
<sequence length="132" mass="15240">MSTPALPVKYRRIFPVESLSKVENPWKGITLNRCILVAMVVVMVSSTVEIVQETIEPFFEETEDEPGSELQAGETEPDSWWDVFAFWNWGSEDKLEEFKKKRAARPRQDGDKVGPRRIRNKETAKGLLKEKE</sequence>
<comment type="caution">
    <text evidence="2">The sequence shown here is derived from an EMBL/GenBank/DDBJ whole genome shotgun (WGS) entry which is preliminary data.</text>
</comment>
<reference evidence="2 4" key="1">
    <citation type="submission" date="2018-03" db="EMBL/GenBank/DDBJ databases">
        <title>Draft genome sequence of Rohu Carp (Labeo rohita).</title>
        <authorList>
            <person name="Das P."/>
            <person name="Kushwaha B."/>
            <person name="Joshi C.G."/>
            <person name="Kumar D."/>
            <person name="Nagpure N.S."/>
            <person name="Sahoo L."/>
            <person name="Das S.P."/>
            <person name="Bit A."/>
            <person name="Patnaik S."/>
            <person name="Meher P.K."/>
            <person name="Jayasankar P."/>
            <person name="Koringa P.G."/>
            <person name="Patel N.V."/>
            <person name="Hinsu A.T."/>
            <person name="Kumar R."/>
            <person name="Pandey M."/>
            <person name="Agarwal S."/>
            <person name="Srivastava S."/>
            <person name="Singh M."/>
            <person name="Iquebal M.A."/>
            <person name="Jaiswal S."/>
            <person name="Angadi U.B."/>
            <person name="Kumar N."/>
            <person name="Raza M."/>
            <person name="Shah T.M."/>
            <person name="Rai A."/>
            <person name="Jena J.K."/>
        </authorList>
    </citation>
    <scope>NUCLEOTIDE SEQUENCE [LARGE SCALE GENOMIC DNA]</scope>
    <source>
        <strain evidence="2">DASCIFA01</strain>
        <tissue evidence="2">Testis</tissue>
    </source>
</reference>
<proteinExistence type="predicted"/>
<dbReference type="InterPro" id="IPR026178">
    <property type="entry name" value="JSRP1"/>
</dbReference>
<keyword evidence="4" id="KW-1185">Reference proteome</keyword>
<feature type="compositionally biased region" description="Basic and acidic residues" evidence="1">
    <location>
        <begin position="106"/>
        <end position="132"/>
    </location>
</feature>
<accession>A0A498LC96</accession>